<dbReference type="Proteomes" id="UP000201465">
    <property type="component" value="Segment"/>
</dbReference>
<protein>
    <submittedName>
        <fullName evidence="1">Uncharacterized protein</fullName>
    </submittedName>
</protein>
<dbReference type="RefSeq" id="YP_009329469.1">
    <property type="nucleotide sequence ID" value="NC_032108.1"/>
</dbReference>
<keyword evidence="2" id="KW-1185">Reference proteome</keyword>
<accession>A0A1M7XVB2</accession>
<proteinExistence type="predicted"/>
<organism evidence="1 2">
    <name type="scientific">Cedratvirus A11</name>
    <dbReference type="NCBI Taxonomy" id="1903266"/>
    <lineage>
        <taxon>Viruses</taxon>
        <taxon>Pithoviruses</taxon>
        <taxon>Orthocedratvirinae</taxon>
        <taxon>Alphacedratvirus</taxon>
        <taxon>Alphacedratvirus aljazairmassiliense</taxon>
    </lineage>
</organism>
<name>A0A1M7XVB2_9VIRU</name>
<dbReference type="EMBL" id="LT671577">
    <property type="protein sequence ID" value="SHO33597.1"/>
    <property type="molecule type" value="Genomic_DNA"/>
</dbReference>
<gene>
    <name evidence="1" type="ORF">BQ3484_529</name>
</gene>
<sequence>MERDTVDEFGYVRRDNLLEKKADLDAQIVILQEQLLLVEDRKERDRLYSALDALLAEQMQMDDYLAQEEVQAPERGVANFVSQFAGWGDDEPSSTPLKSFESTDHARSVGDKLADIEPGRLVMLSSASSLEFGFRWYKLLAGDEETGYFVEDEIRDTIIQVSKELAQERWIHRPPPSSEIKNYHLGHETRSLDRIEKKKMVKLLKPGHALCEWFLYFGEDREGNYILWDEYGKEVKVGPGLACEEWAFCEPGQLKGKGWS</sequence>
<dbReference type="KEGG" id="vg:30523517"/>
<evidence type="ECO:0000313" key="1">
    <source>
        <dbReference type="EMBL" id="SHO33597.1"/>
    </source>
</evidence>
<reference evidence="1 2" key="1">
    <citation type="submission" date="2016-11" db="EMBL/GenBank/DDBJ databases">
        <authorList>
            <consortium name="Urmite Genomes"/>
        </authorList>
    </citation>
    <scope>NUCLEOTIDE SEQUENCE [LARGE SCALE GENOMIC DNA]</scope>
    <source>
        <strain evidence="1 2">A11</strain>
    </source>
</reference>
<evidence type="ECO:0000313" key="2">
    <source>
        <dbReference type="Proteomes" id="UP000201465"/>
    </source>
</evidence>
<dbReference type="GeneID" id="30523517"/>